<dbReference type="EMBL" id="MGFH01000005">
    <property type="protein sequence ID" value="OGM08706.1"/>
    <property type="molecule type" value="Genomic_DNA"/>
</dbReference>
<dbReference type="Proteomes" id="UP000178735">
    <property type="component" value="Unassembled WGS sequence"/>
</dbReference>
<name>A0A1F7X0V9_9BACT</name>
<reference evidence="1 2" key="1">
    <citation type="journal article" date="2016" name="Nat. Commun.">
        <title>Thousands of microbial genomes shed light on interconnected biogeochemical processes in an aquifer system.</title>
        <authorList>
            <person name="Anantharaman K."/>
            <person name="Brown C.T."/>
            <person name="Hug L.A."/>
            <person name="Sharon I."/>
            <person name="Castelle C.J."/>
            <person name="Probst A.J."/>
            <person name="Thomas B.C."/>
            <person name="Singh A."/>
            <person name="Wilkins M.J."/>
            <person name="Karaoz U."/>
            <person name="Brodie E.L."/>
            <person name="Williams K.H."/>
            <person name="Hubbard S.S."/>
            <person name="Banfield J.F."/>
        </authorList>
    </citation>
    <scope>NUCLEOTIDE SEQUENCE [LARGE SCALE GENOMIC DNA]</scope>
</reference>
<gene>
    <name evidence="1" type="ORF">A2008_11180</name>
</gene>
<evidence type="ECO:0000313" key="1">
    <source>
        <dbReference type="EMBL" id="OGM08706.1"/>
    </source>
</evidence>
<dbReference type="AlphaFoldDB" id="A0A1F7X0V9"/>
<evidence type="ECO:0000313" key="2">
    <source>
        <dbReference type="Proteomes" id="UP000178735"/>
    </source>
</evidence>
<organism evidence="1 2">
    <name type="scientific">Candidatus Wallbacteria bacterium GWC2_49_35</name>
    <dbReference type="NCBI Taxonomy" id="1817813"/>
    <lineage>
        <taxon>Bacteria</taxon>
        <taxon>Candidatus Walliibacteriota</taxon>
    </lineage>
</organism>
<sequence length="63" mass="7221">MCKNDKNDCLLDVEVSVNDRNVPLNDFSEKMIARTIYGMLSALKQVPCESEFKKVEIIIKSEK</sequence>
<dbReference type="STRING" id="1817813.A2008_11180"/>
<proteinExistence type="predicted"/>
<comment type="caution">
    <text evidence="1">The sequence shown here is derived from an EMBL/GenBank/DDBJ whole genome shotgun (WGS) entry which is preliminary data.</text>
</comment>
<accession>A0A1F7X0V9</accession>
<protein>
    <submittedName>
        <fullName evidence="1">Uncharacterized protein</fullName>
    </submittedName>
</protein>